<gene>
    <name evidence="1" type="ORF">KIN20_018387</name>
</gene>
<evidence type="ECO:0000313" key="2">
    <source>
        <dbReference type="Proteomes" id="UP001196413"/>
    </source>
</evidence>
<dbReference type="EMBL" id="JAHQIW010003652">
    <property type="protein sequence ID" value="KAJ1359614.1"/>
    <property type="molecule type" value="Genomic_DNA"/>
</dbReference>
<name>A0AAD5N461_PARTN</name>
<dbReference type="AlphaFoldDB" id="A0AAD5N461"/>
<dbReference type="Proteomes" id="UP001196413">
    <property type="component" value="Unassembled WGS sequence"/>
</dbReference>
<protein>
    <submittedName>
        <fullName evidence="1">Uncharacterized protein</fullName>
    </submittedName>
</protein>
<evidence type="ECO:0000313" key="1">
    <source>
        <dbReference type="EMBL" id="KAJ1359614.1"/>
    </source>
</evidence>
<keyword evidence="2" id="KW-1185">Reference proteome</keyword>
<reference evidence="1" key="1">
    <citation type="submission" date="2021-06" db="EMBL/GenBank/DDBJ databases">
        <title>Parelaphostrongylus tenuis whole genome reference sequence.</title>
        <authorList>
            <person name="Garwood T.J."/>
            <person name="Larsen P.A."/>
            <person name="Fountain-Jones N.M."/>
            <person name="Garbe J.R."/>
            <person name="Macchietto M.G."/>
            <person name="Kania S.A."/>
            <person name="Gerhold R.W."/>
            <person name="Richards J.E."/>
            <person name="Wolf T.M."/>
        </authorList>
    </citation>
    <scope>NUCLEOTIDE SEQUENCE</scope>
    <source>
        <strain evidence="1">MNPRO001-30</strain>
        <tissue evidence="1">Meninges</tissue>
    </source>
</reference>
<accession>A0AAD5N461</accession>
<proteinExistence type="predicted"/>
<comment type="caution">
    <text evidence="1">The sequence shown here is derived from an EMBL/GenBank/DDBJ whole genome shotgun (WGS) entry which is preliminary data.</text>
</comment>
<sequence>MRLSARIIEIFFRVTTSLTKKVLNEHLKNILYYQTATVDKKQGFVPAISFEMVQLQMRIRWGAPKTQVMRAFLKEQLVPDLTQIKRHSGKICVFFSQNPKKIINLVTPS</sequence>
<organism evidence="1 2">
    <name type="scientific">Parelaphostrongylus tenuis</name>
    <name type="common">Meningeal worm</name>
    <dbReference type="NCBI Taxonomy" id="148309"/>
    <lineage>
        <taxon>Eukaryota</taxon>
        <taxon>Metazoa</taxon>
        <taxon>Ecdysozoa</taxon>
        <taxon>Nematoda</taxon>
        <taxon>Chromadorea</taxon>
        <taxon>Rhabditida</taxon>
        <taxon>Rhabditina</taxon>
        <taxon>Rhabditomorpha</taxon>
        <taxon>Strongyloidea</taxon>
        <taxon>Metastrongylidae</taxon>
        <taxon>Parelaphostrongylus</taxon>
    </lineage>
</organism>